<dbReference type="GeneID" id="82526168"/>
<evidence type="ECO:0000256" key="12">
    <source>
        <dbReference type="ARBA" id="ARBA00049091"/>
    </source>
</evidence>
<evidence type="ECO:0000256" key="1">
    <source>
        <dbReference type="ARBA" id="ARBA00003330"/>
    </source>
</evidence>
<evidence type="ECO:0000256" key="4">
    <source>
        <dbReference type="ARBA" id="ARBA00022559"/>
    </source>
</evidence>
<evidence type="ECO:0000313" key="16">
    <source>
        <dbReference type="Proteomes" id="UP000244905"/>
    </source>
</evidence>
<evidence type="ECO:0000256" key="7">
    <source>
        <dbReference type="ARBA" id="ARBA00023157"/>
    </source>
</evidence>
<evidence type="ECO:0000256" key="9">
    <source>
        <dbReference type="ARBA" id="ARBA00032824"/>
    </source>
</evidence>
<dbReference type="PANTHER" id="PTHR42801">
    <property type="entry name" value="THIOREDOXIN-DEPENDENT PEROXIDE REDUCTASE"/>
    <property type="match status" value="1"/>
</dbReference>
<dbReference type="Gene3D" id="3.40.30.10">
    <property type="entry name" value="Glutaredoxin"/>
    <property type="match status" value="1"/>
</dbReference>
<dbReference type="EC" id="1.11.1.24" evidence="3"/>
<dbReference type="SUPFAM" id="SSF52833">
    <property type="entry name" value="Thioredoxin-like"/>
    <property type="match status" value="1"/>
</dbReference>
<dbReference type="Pfam" id="PF00578">
    <property type="entry name" value="AhpC-TSA"/>
    <property type="match status" value="1"/>
</dbReference>
<dbReference type="InterPro" id="IPR013766">
    <property type="entry name" value="Thioredoxin_domain"/>
</dbReference>
<dbReference type="PROSITE" id="PS51352">
    <property type="entry name" value="THIOREDOXIN_2"/>
    <property type="match status" value="1"/>
</dbReference>
<organism evidence="15 16">
    <name type="scientific">Duncaniella muris</name>
    <dbReference type="NCBI Taxonomy" id="2094150"/>
    <lineage>
        <taxon>Bacteria</taxon>
        <taxon>Pseudomonadati</taxon>
        <taxon>Bacteroidota</taxon>
        <taxon>Bacteroidia</taxon>
        <taxon>Bacteroidales</taxon>
        <taxon>Muribaculaceae</taxon>
        <taxon>Duncaniella</taxon>
    </lineage>
</organism>
<evidence type="ECO:0000259" key="14">
    <source>
        <dbReference type="PROSITE" id="PS51352"/>
    </source>
</evidence>
<evidence type="ECO:0000256" key="11">
    <source>
        <dbReference type="ARBA" id="ARBA00042639"/>
    </source>
</evidence>
<comment type="catalytic activity">
    <reaction evidence="12">
        <text>a hydroperoxide + [thioredoxin]-dithiol = an alcohol + [thioredoxin]-disulfide + H2O</text>
        <dbReference type="Rhea" id="RHEA:62620"/>
        <dbReference type="Rhea" id="RHEA-COMP:10698"/>
        <dbReference type="Rhea" id="RHEA-COMP:10700"/>
        <dbReference type="ChEBI" id="CHEBI:15377"/>
        <dbReference type="ChEBI" id="CHEBI:29950"/>
        <dbReference type="ChEBI" id="CHEBI:30879"/>
        <dbReference type="ChEBI" id="CHEBI:35924"/>
        <dbReference type="ChEBI" id="CHEBI:50058"/>
        <dbReference type="EC" id="1.11.1.24"/>
    </reaction>
</comment>
<evidence type="ECO:0000256" key="10">
    <source>
        <dbReference type="ARBA" id="ARBA00038489"/>
    </source>
</evidence>
<evidence type="ECO:0000256" key="13">
    <source>
        <dbReference type="PIRSR" id="PIRSR000239-1"/>
    </source>
</evidence>
<evidence type="ECO:0000256" key="3">
    <source>
        <dbReference type="ARBA" id="ARBA00013017"/>
    </source>
</evidence>
<comment type="subunit">
    <text evidence="2">Monomer.</text>
</comment>
<evidence type="ECO:0000256" key="2">
    <source>
        <dbReference type="ARBA" id="ARBA00011245"/>
    </source>
</evidence>
<keyword evidence="7" id="KW-1015">Disulfide bond</keyword>
<keyword evidence="6" id="KW-0560">Oxidoreductase</keyword>
<name>A0A2V1IJX7_9BACT</name>
<proteinExistence type="inferred from homology"/>
<comment type="similarity">
    <text evidence="10">Belongs to the peroxiredoxin family. BCP/PrxQ subfamily.</text>
</comment>
<dbReference type="InterPro" id="IPR050924">
    <property type="entry name" value="Peroxiredoxin_BCP/PrxQ"/>
</dbReference>
<dbReference type="RefSeq" id="WP_107032318.1">
    <property type="nucleotide sequence ID" value="NZ_CAOLYA010000003.1"/>
</dbReference>
<keyword evidence="16" id="KW-1185">Reference proteome</keyword>
<protein>
    <recommendedName>
        <fullName evidence="3">thioredoxin-dependent peroxiredoxin</fullName>
        <ecNumber evidence="3">1.11.1.24</ecNumber>
    </recommendedName>
    <alternativeName>
        <fullName evidence="9">Thioredoxin peroxidase</fullName>
    </alternativeName>
    <alternativeName>
        <fullName evidence="11">Thioredoxin-dependent peroxiredoxin Bcp</fullName>
    </alternativeName>
</protein>
<dbReference type="Proteomes" id="UP000244905">
    <property type="component" value="Unassembled WGS sequence"/>
</dbReference>
<dbReference type="InterPro" id="IPR036249">
    <property type="entry name" value="Thioredoxin-like_sf"/>
</dbReference>
<gene>
    <name evidence="15" type="ORF">C5O23_07400</name>
</gene>
<feature type="domain" description="Thioredoxin" evidence="14">
    <location>
        <begin position="3"/>
        <end position="156"/>
    </location>
</feature>
<dbReference type="AlphaFoldDB" id="A0A2V1IJX7"/>
<dbReference type="GO" id="GO:0005737">
    <property type="term" value="C:cytoplasm"/>
    <property type="evidence" value="ECO:0007669"/>
    <property type="project" value="TreeGrafter"/>
</dbReference>
<keyword evidence="5" id="KW-0049">Antioxidant</keyword>
<evidence type="ECO:0000256" key="8">
    <source>
        <dbReference type="ARBA" id="ARBA00023284"/>
    </source>
</evidence>
<comment type="caution">
    <text evidence="15">The sequence shown here is derived from an EMBL/GenBank/DDBJ whole genome shotgun (WGS) entry which is preliminary data.</text>
</comment>
<dbReference type="GO" id="GO:0034599">
    <property type="term" value="P:cellular response to oxidative stress"/>
    <property type="evidence" value="ECO:0007669"/>
    <property type="project" value="TreeGrafter"/>
</dbReference>
<keyword evidence="8" id="KW-0676">Redox-active center</keyword>
<dbReference type="EMBL" id="PUEC01000014">
    <property type="protein sequence ID" value="PWB02285.1"/>
    <property type="molecule type" value="Genomic_DNA"/>
</dbReference>
<evidence type="ECO:0000313" key="15">
    <source>
        <dbReference type="EMBL" id="PWB02285.1"/>
    </source>
</evidence>
<dbReference type="CDD" id="cd03017">
    <property type="entry name" value="PRX_BCP"/>
    <property type="match status" value="1"/>
</dbReference>
<dbReference type="NCBIfam" id="NF006960">
    <property type="entry name" value="PRK09437.1"/>
    <property type="match status" value="1"/>
</dbReference>
<dbReference type="PANTHER" id="PTHR42801:SF4">
    <property type="entry name" value="AHPC_TSA FAMILY PROTEIN"/>
    <property type="match status" value="1"/>
</dbReference>
<dbReference type="PIRSF" id="PIRSF000239">
    <property type="entry name" value="AHPC"/>
    <property type="match status" value="1"/>
</dbReference>
<dbReference type="FunFam" id="3.40.30.10:FF:000007">
    <property type="entry name" value="Thioredoxin-dependent thiol peroxidase"/>
    <property type="match status" value="1"/>
</dbReference>
<dbReference type="GO" id="GO:0045454">
    <property type="term" value="P:cell redox homeostasis"/>
    <property type="evidence" value="ECO:0007669"/>
    <property type="project" value="TreeGrafter"/>
</dbReference>
<dbReference type="GO" id="GO:0008379">
    <property type="term" value="F:thioredoxin peroxidase activity"/>
    <property type="evidence" value="ECO:0007669"/>
    <property type="project" value="TreeGrafter"/>
</dbReference>
<reference evidence="16" key="1">
    <citation type="submission" date="2018-02" db="EMBL/GenBank/DDBJ databases">
        <authorList>
            <person name="Clavel T."/>
            <person name="Strowig T."/>
        </authorList>
    </citation>
    <scope>NUCLEOTIDE SEQUENCE [LARGE SCALE GENOMIC DNA]</scope>
    <source>
        <strain evidence="16">DSM 103720</strain>
    </source>
</reference>
<comment type="function">
    <text evidence="1">Thiol-specific peroxidase that catalyzes the reduction of hydrogen peroxide and organic hydroperoxides to water and alcohols, respectively. Plays a role in cell protection against oxidative stress by detoxifying peroxides and as sensor of hydrogen peroxide-mediated signaling events.</text>
</comment>
<dbReference type="InterPro" id="IPR024706">
    <property type="entry name" value="Peroxiredoxin_AhpC-typ"/>
</dbReference>
<feature type="active site" description="Cysteine sulfenic acid (-SOH) intermediate; for peroxidase activity" evidence="13">
    <location>
        <position position="45"/>
    </location>
</feature>
<dbReference type="InterPro" id="IPR000866">
    <property type="entry name" value="AhpC/TSA"/>
</dbReference>
<sequence>MHMETGDKIPEVLGLDQAGNEVSSSDFEGKALIIYFYPKDNTPGCTAEACSLRDFNSELEAKGYTTIGISKDSVASHAKFADKYSLPFILLSDPTTEVNQSFGVWQKKKMAGREYMGTVRTTFVTDTDHRITHIITKVDTKKAGEQLLELLADAGQ</sequence>
<accession>A0A2V1IJX7</accession>
<keyword evidence="4 15" id="KW-0575">Peroxidase</keyword>
<evidence type="ECO:0000256" key="5">
    <source>
        <dbReference type="ARBA" id="ARBA00022862"/>
    </source>
</evidence>
<evidence type="ECO:0000256" key="6">
    <source>
        <dbReference type="ARBA" id="ARBA00023002"/>
    </source>
</evidence>